<proteinExistence type="predicted"/>
<name>E8LUY7_9VIBR</name>
<organism evidence="2 3">
    <name type="scientific">Vibrio brasiliensis LMG 20546</name>
    <dbReference type="NCBI Taxonomy" id="945543"/>
    <lineage>
        <taxon>Bacteria</taxon>
        <taxon>Pseudomonadati</taxon>
        <taxon>Pseudomonadota</taxon>
        <taxon>Gammaproteobacteria</taxon>
        <taxon>Vibrionales</taxon>
        <taxon>Vibrionaceae</taxon>
        <taxon>Vibrio</taxon>
        <taxon>Vibrio oreintalis group</taxon>
    </lineage>
</organism>
<reference evidence="2 3" key="1">
    <citation type="journal article" date="2012" name="Int. J. Syst. Evol. Microbiol.">
        <title>Vibrio caribbeanicus sp. nov., isolated from the marine sponge Scleritoderma cyanea.</title>
        <authorList>
            <person name="Hoffmann M."/>
            <person name="Monday S.R."/>
            <person name="Allard M.W."/>
            <person name="Strain E.A."/>
            <person name="Whittaker P."/>
            <person name="Naum M."/>
            <person name="McCarthy P.J."/>
            <person name="Lopez J.V."/>
            <person name="Fischer M."/>
            <person name="Brown E.W."/>
        </authorList>
    </citation>
    <scope>NUCLEOTIDE SEQUENCE [LARGE SCALE GENOMIC DNA]</scope>
    <source>
        <strain evidence="2 3">LMG 20546</strain>
    </source>
</reference>
<dbReference type="Proteomes" id="UP000004371">
    <property type="component" value="Unassembled WGS sequence"/>
</dbReference>
<evidence type="ECO:0000313" key="2">
    <source>
        <dbReference type="EMBL" id="EGA65372.1"/>
    </source>
</evidence>
<dbReference type="OrthoDB" id="5880124at2"/>
<dbReference type="eggNOG" id="ENOG5031N73">
    <property type="taxonomic scope" value="Bacteria"/>
</dbReference>
<feature type="chain" id="PRO_5003227584" description="ATPase" evidence="1">
    <location>
        <begin position="25"/>
        <end position="188"/>
    </location>
</feature>
<sequence>MKWHYFNITIAAALLISLPFRVMSAHCDEEAWNTILNQQSQVDQTYNLHAQRFNQFLSIHQNQPFLYQEFTSEEIRRFWHSNKDELHQSMKEQIQASLFVIEQIQQERINLQGLISRVTIQAQRWQVISQHCRESDNPSNAIASWNYSLLNHALNRDINLLLTKLATLEQRYNKEVEALSNAKPMVEE</sequence>
<keyword evidence="1" id="KW-0732">Signal</keyword>
<dbReference type="EMBL" id="AEVS01000071">
    <property type="protein sequence ID" value="EGA65372.1"/>
    <property type="molecule type" value="Genomic_DNA"/>
</dbReference>
<dbReference type="RefSeq" id="WP_006879650.1">
    <property type="nucleotide sequence ID" value="NZ_AEVS01000071.1"/>
</dbReference>
<comment type="caution">
    <text evidence="2">The sequence shown here is derived from an EMBL/GenBank/DDBJ whole genome shotgun (WGS) entry which is preliminary data.</text>
</comment>
<protein>
    <recommendedName>
        <fullName evidence="4">ATPase</fullName>
    </recommendedName>
</protein>
<evidence type="ECO:0000256" key="1">
    <source>
        <dbReference type="SAM" id="SignalP"/>
    </source>
</evidence>
<accession>E8LUY7</accession>
<dbReference type="AlphaFoldDB" id="E8LUY7"/>
<keyword evidence="3" id="KW-1185">Reference proteome</keyword>
<dbReference type="STRING" id="945543.VIBR0546_13840"/>
<evidence type="ECO:0008006" key="4">
    <source>
        <dbReference type="Google" id="ProtNLM"/>
    </source>
</evidence>
<evidence type="ECO:0000313" key="3">
    <source>
        <dbReference type="Proteomes" id="UP000004371"/>
    </source>
</evidence>
<feature type="signal peptide" evidence="1">
    <location>
        <begin position="1"/>
        <end position="24"/>
    </location>
</feature>
<gene>
    <name evidence="2" type="ORF">VIBR0546_13840</name>
</gene>